<dbReference type="PANTHER" id="PTHR12587">
    <property type="entry name" value="LAR INTERACTING PROTEIN LIP -RELATED PROTEIN"/>
    <property type="match status" value="1"/>
</dbReference>
<keyword evidence="4" id="KW-1185">Reference proteome</keyword>
<feature type="region of interest" description="Disordered" evidence="2">
    <location>
        <begin position="33"/>
        <end position="86"/>
    </location>
</feature>
<evidence type="ECO:0000313" key="3">
    <source>
        <dbReference type="EMBL" id="KAF7693764.1"/>
    </source>
</evidence>
<sequence length="86" mass="9283">MSALSDTEIQREIGISNPLHRLKLRLAIQEMSRPTSVSQLLHGVSGGRQNAGPPDQEGPPCSSQNGGQLPQDESSVWNHVSEKAQL</sequence>
<gene>
    <name evidence="3" type="ORF">HF521_007517</name>
</gene>
<accession>A0A8T0AQD0</accession>
<dbReference type="GO" id="GO:0050808">
    <property type="term" value="P:synapse organization"/>
    <property type="evidence" value="ECO:0007669"/>
    <property type="project" value="TreeGrafter"/>
</dbReference>
<organism evidence="3 4">
    <name type="scientific">Silurus meridionalis</name>
    <name type="common">Southern catfish</name>
    <name type="synonym">Silurus soldatovi meridionalis</name>
    <dbReference type="NCBI Taxonomy" id="175797"/>
    <lineage>
        <taxon>Eukaryota</taxon>
        <taxon>Metazoa</taxon>
        <taxon>Chordata</taxon>
        <taxon>Craniata</taxon>
        <taxon>Vertebrata</taxon>
        <taxon>Euteleostomi</taxon>
        <taxon>Actinopterygii</taxon>
        <taxon>Neopterygii</taxon>
        <taxon>Teleostei</taxon>
        <taxon>Ostariophysi</taxon>
        <taxon>Siluriformes</taxon>
        <taxon>Siluridae</taxon>
        <taxon>Silurus</taxon>
    </lineage>
</organism>
<keyword evidence="1" id="KW-0677">Repeat</keyword>
<evidence type="ECO:0000256" key="2">
    <source>
        <dbReference type="SAM" id="MobiDB-lite"/>
    </source>
</evidence>
<dbReference type="GO" id="GO:0048786">
    <property type="term" value="C:presynaptic active zone"/>
    <property type="evidence" value="ECO:0007669"/>
    <property type="project" value="TreeGrafter"/>
</dbReference>
<evidence type="ECO:0000313" key="4">
    <source>
        <dbReference type="Proteomes" id="UP000606274"/>
    </source>
</evidence>
<evidence type="ECO:0008006" key="5">
    <source>
        <dbReference type="Google" id="ProtNLM"/>
    </source>
</evidence>
<dbReference type="Gene3D" id="1.10.150.50">
    <property type="entry name" value="Transcription Factor, Ets-1"/>
    <property type="match status" value="1"/>
</dbReference>
<dbReference type="InterPro" id="IPR013761">
    <property type="entry name" value="SAM/pointed_sf"/>
</dbReference>
<protein>
    <recommendedName>
        <fullName evidence="5">SAM domain-containing protein</fullName>
    </recommendedName>
</protein>
<name>A0A8T0AQD0_SILME</name>
<feature type="compositionally biased region" description="Polar residues" evidence="2">
    <location>
        <begin position="61"/>
        <end position="78"/>
    </location>
</feature>
<dbReference type="EMBL" id="JABFDY010000018">
    <property type="protein sequence ID" value="KAF7693764.1"/>
    <property type="molecule type" value="Genomic_DNA"/>
</dbReference>
<dbReference type="InterPro" id="IPR029515">
    <property type="entry name" value="Liprin"/>
</dbReference>
<proteinExistence type="predicted"/>
<reference evidence="3" key="1">
    <citation type="submission" date="2020-08" db="EMBL/GenBank/DDBJ databases">
        <title>Chromosome-level assembly of Southern catfish (Silurus meridionalis) provides insights into visual adaptation to the nocturnal and benthic lifestyles.</title>
        <authorList>
            <person name="Zhang Y."/>
            <person name="Wang D."/>
            <person name="Peng Z."/>
        </authorList>
    </citation>
    <scope>NUCLEOTIDE SEQUENCE</scope>
    <source>
        <strain evidence="3">SWU-2019-XX</strain>
        <tissue evidence="3">Muscle</tissue>
    </source>
</reference>
<dbReference type="Proteomes" id="UP000606274">
    <property type="component" value="Unassembled WGS sequence"/>
</dbReference>
<dbReference type="PANTHER" id="PTHR12587:SF6">
    <property type="entry name" value="LIPRIN-ALPHA-2"/>
    <property type="match status" value="1"/>
</dbReference>
<comment type="caution">
    <text evidence="3">The sequence shown here is derived from an EMBL/GenBank/DDBJ whole genome shotgun (WGS) entry which is preliminary data.</text>
</comment>
<evidence type="ECO:0000256" key="1">
    <source>
        <dbReference type="ARBA" id="ARBA00022737"/>
    </source>
</evidence>
<dbReference type="AlphaFoldDB" id="A0A8T0AQD0"/>